<evidence type="ECO:0000256" key="3">
    <source>
        <dbReference type="ARBA" id="ARBA00022475"/>
    </source>
</evidence>
<evidence type="ECO:0000259" key="11">
    <source>
        <dbReference type="Pfam" id="PF12019"/>
    </source>
</evidence>
<comment type="subcellular location">
    <subcellularLocation>
        <location evidence="1">Cell inner membrane</location>
        <topology evidence="1">Single-pass membrane protein</topology>
    </subcellularLocation>
</comment>
<dbReference type="GO" id="GO:0015628">
    <property type="term" value="P:protein secretion by the type II secretion system"/>
    <property type="evidence" value="ECO:0007669"/>
    <property type="project" value="InterPro"/>
</dbReference>
<evidence type="ECO:0000256" key="4">
    <source>
        <dbReference type="ARBA" id="ARBA00022481"/>
    </source>
</evidence>
<keyword evidence="3" id="KW-1003">Cell membrane</keyword>
<dbReference type="InterPro" id="IPR012902">
    <property type="entry name" value="N_methyl_site"/>
</dbReference>
<dbReference type="InterPro" id="IPR022346">
    <property type="entry name" value="T2SS_GspH"/>
</dbReference>
<dbReference type="NCBIfam" id="TIGR02532">
    <property type="entry name" value="IV_pilin_GFxxxE"/>
    <property type="match status" value="1"/>
</dbReference>
<dbReference type="RefSeq" id="WP_234975780.1">
    <property type="nucleotide sequence ID" value="NZ_FUYB01000002.1"/>
</dbReference>
<protein>
    <recommendedName>
        <fullName evidence="2">Type II secretion system protein H</fullName>
    </recommendedName>
    <alternativeName>
        <fullName evidence="10">General secretion pathway protein H</fullName>
    </alternativeName>
</protein>
<dbReference type="Pfam" id="PF07963">
    <property type="entry name" value="N_methyl"/>
    <property type="match status" value="1"/>
</dbReference>
<evidence type="ECO:0000313" key="13">
    <source>
        <dbReference type="Proteomes" id="UP000190460"/>
    </source>
</evidence>
<evidence type="ECO:0000256" key="10">
    <source>
        <dbReference type="ARBA" id="ARBA00030775"/>
    </source>
</evidence>
<evidence type="ECO:0000313" key="12">
    <source>
        <dbReference type="EMBL" id="SKA69726.1"/>
    </source>
</evidence>
<dbReference type="Gene3D" id="3.30.700.10">
    <property type="entry name" value="Glycoprotein, Type 4 Pilin"/>
    <property type="match status" value="1"/>
</dbReference>
<evidence type="ECO:0000256" key="8">
    <source>
        <dbReference type="ARBA" id="ARBA00023136"/>
    </source>
</evidence>
<evidence type="ECO:0000256" key="2">
    <source>
        <dbReference type="ARBA" id="ARBA00021549"/>
    </source>
</evidence>
<comment type="similarity">
    <text evidence="9">Belongs to the GSP H family.</text>
</comment>
<reference evidence="12 13" key="1">
    <citation type="submission" date="2017-02" db="EMBL/GenBank/DDBJ databases">
        <authorList>
            <person name="Peterson S.W."/>
        </authorList>
    </citation>
    <scope>NUCLEOTIDE SEQUENCE [LARGE SCALE GENOMIC DNA]</scope>
    <source>
        <strain evidence="12 13">ATCC 49788</strain>
    </source>
</reference>
<dbReference type="STRING" id="92487.SAMN02745130_00558"/>
<dbReference type="SUPFAM" id="SSF54523">
    <property type="entry name" value="Pili subunits"/>
    <property type="match status" value="1"/>
</dbReference>
<name>A0A1T4VXJ8_9GAMM</name>
<keyword evidence="13" id="KW-1185">Reference proteome</keyword>
<gene>
    <name evidence="12" type="ORF">SAMN02745130_00558</name>
</gene>
<evidence type="ECO:0000256" key="9">
    <source>
        <dbReference type="ARBA" id="ARBA00025772"/>
    </source>
</evidence>
<accession>A0A1T4VXJ8</accession>
<evidence type="ECO:0000256" key="5">
    <source>
        <dbReference type="ARBA" id="ARBA00022519"/>
    </source>
</evidence>
<keyword evidence="6" id="KW-0812">Transmembrane</keyword>
<dbReference type="Proteomes" id="UP000190460">
    <property type="component" value="Unassembled WGS sequence"/>
</dbReference>
<dbReference type="PROSITE" id="PS00409">
    <property type="entry name" value="PROKAR_NTER_METHYL"/>
    <property type="match status" value="1"/>
</dbReference>
<dbReference type="AlphaFoldDB" id="A0A1T4VXJ8"/>
<dbReference type="EMBL" id="FUYB01000002">
    <property type="protein sequence ID" value="SKA69726.1"/>
    <property type="molecule type" value="Genomic_DNA"/>
</dbReference>
<dbReference type="GO" id="GO:0005886">
    <property type="term" value="C:plasma membrane"/>
    <property type="evidence" value="ECO:0007669"/>
    <property type="project" value="UniProtKB-SubCell"/>
</dbReference>
<evidence type="ECO:0000256" key="7">
    <source>
        <dbReference type="ARBA" id="ARBA00022989"/>
    </source>
</evidence>
<proteinExistence type="inferred from homology"/>
<dbReference type="GO" id="GO:0015627">
    <property type="term" value="C:type II protein secretion system complex"/>
    <property type="evidence" value="ECO:0007669"/>
    <property type="project" value="InterPro"/>
</dbReference>
<evidence type="ECO:0000256" key="6">
    <source>
        <dbReference type="ARBA" id="ARBA00022692"/>
    </source>
</evidence>
<feature type="domain" description="General secretion pathway GspH" evidence="11">
    <location>
        <begin position="40"/>
        <end position="135"/>
    </location>
</feature>
<keyword evidence="5" id="KW-0997">Cell inner membrane</keyword>
<keyword evidence="8" id="KW-0472">Membrane</keyword>
<evidence type="ECO:0000256" key="1">
    <source>
        <dbReference type="ARBA" id="ARBA00004377"/>
    </source>
</evidence>
<sequence>MLRQQRGFSLIELMLVLVIAALMMGVAASALTEGPVLRKAAREVATSMRQARSVAILQRKEMVWTMDISSRQFGLASNKWEQRSLHTSIAAKINTAKTEVVSATQGNIRFYPDGSSTGGSVELTARGQTFKVNVEWISGRISLL</sequence>
<dbReference type="Pfam" id="PF12019">
    <property type="entry name" value="GspH"/>
    <property type="match status" value="1"/>
</dbReference>
<organism evidence="12 13">
    <name type="scientific">Thiothrix eikelboomii</name>
    <dbReference type="NCBI Taxonomy" id="92487"/>
    <lineage>
        <taxon>Bacteria</taxon>
        <taxon>Pseudomonadati</taxon>
        <taxon>Pseudomonadota</taxon>
        <taxon>Gammaproteobacteria</taxon>
        <taxon>Thiotrichales</taxon>
        <taxon>Thiotrichaceae</taxon>
        <taxon>Thiothrix</taxon>
    </lineage>
</organism>
<keyword evidence="4" id="KW-0488">Methylation</keyword>
<dbReference type="InterPro" id="IPR045584">
    <property type="entry name" value="Pilin-like"/>
</dbReference>
<keyword evidence="7" id="KW-1133">Transmembrane helix</keyword>